<proteinExistence type="predicted"/>
<evidence type="ECO:0000313" key="4">
    <source>
        <dbReference type="Proteomes" id="UP001154282"/>
    </source>
</evidence>
<evidence type="ECO:0000313" key="3">
    <source>
        <dbReference type="EMBL" id="CAI0419402.1"/>
    </source>
</evidence>
<organism evidence="3 4">
    <name type="scientific">Linum tenue</name>
    <dbReference type="NCBI Taxonomy" id="586396"/>
    <lineage>
        <taxon>Eukaryota</taxon>
        <taxon>Viridiplantae</taxon>
        <taxon>Streptophyta</taxon>
        <taxon>Embryophyta</taxon>
        <taxon>Tracheophyta</taxon>
        <taxon>Spermatophyta</taxon>
        <taxon>Magnoliopsida</taxon>
        <taxon>eudicotyledons</taxon>
        <taxon>Gunneridae</taxon>
        <taxon>Pentapetalae</taxon>
        <taxon>rosids</taxon>
        <taxon>fabids</taxon>
        <taxon>Malpighiales</taxon>
        <taxon>Linaceae</taxon>
        <taxon>Linum</taxon>
    </lineage>
</organism>
<dbReference type="Proteomes" id="UP001154282">
    <property type="component" value="Unassembled WGS sequence"/>
</dbReference>
<sequence>RRRAHVAAVASEKKPEPESTPTPFTKEQAGALEKFFKAMTIGQPSQQNQAGMFTSMFANQGKQFTALSVQSTSGVKWIVDSGCSDHMTGNKELLSDYQRYPTKAGVRIADGSLSPVEGIGRIRLNQRKAPGGRLELLKGMRTSSSLKDVVMKKQEEQGGL</sequence>
<accession>A0AAV0KCF0</accession>
<comment type="caution">
    <text evidence="3">The sequence shown here is derived from an EMBL/GenBank/DDBJ whole genome shotgun (WGS) entry which is preliminary data.</text>
</comment>
<evidence type="ECO:0000259" key="2">
    <source>
        <dbReference type="Pfam" id="PF22936"/>
    </source>
</evidence>
<dbReference type="InterPro" id="IPR054722">
    <property type="entry name" value="PolX-like_BBD"/>
</dbReference>
<name>A0AAV0KCF0_9ROSI</name>
<dbReference type="AlphaFoldDB" id="A0AAV0KCF0"/>
<feature type="non-terminal residue" evidence="3">
    <location>
        <position position="1"/>
    </location>
</feature>
<keyword evidence="4" id="KW-1185">Reference proteome</keyword>
<gene>
    <name evidence="3" type="ORF">LITE_LOCUS17979</name>
</gene>
<reference evidence="3" key="1">
    <citation type="submission" date="2022-08" db="EMBL/GenBank/DDBJ databases">
        <authorList>
            <person name="Gutierrez-Valencia J."/>
        </authorList>
    </citation>
    <scope>NUCLEOTIDE SEQUENCE</scope>
</reference>
<feature type="region of interest" description="Disordered" evidence="1">
    <location>
        <begin position="1"/>
        <end position="25"/>
    </location>
</feature>
<evidence type="ECO:0000256" key="1">
    <source>
        <dbReference type="SAM" id="MobiDB-lite"/>
    </source>
</evidence>
<feature type="domain" description="Retrovirus-related Pol polyprotein from transposon TNT 1-94-like beta-barrel" evidence="2">
    <location>
        <begin position="77"/>
        <end position="127"/>
    </location>
</feature>
<protein>
    <recommendedName>
        <fullName evidence="2">Retrovirus-related Pol polyprotein from transposon TNT 1-94-like beta-barrel domain-containing protein</fullName>
    </recommendedName>
</protein>
<dbReference type="EMBL" id="CAMGYJ010000005">
    <property type="protein sequence ID" value="CAI0419402.1"/>
    <property type="molecule type" value="Genomic_DNA"/>
</dbReference>
<dbReference type="Pfam" id="PF22936">
    <property type="entry name" value="Pol_BBD"/>
    <property type="match status" value="1"/>
</dbReference>